<evidence type="ECO:0000256" key="6">
    <source>
        <dbReference type="ARBA" id="ARBA00022500"/>
    </source>
</evidence>
<keyword evidence="8" id="KW-0808">Transferase</keyword>
<evidence type="ECO:0000259" key="16">
    <source>
        <dbReference type="PROSITE" id="PS50109"/>
    </source>
</evidence>
<evidence type="ECO:0000256" key="13">
    <source>
        <dbReference type="ARBA" id="ARBA00035100"/>
    </source>
</evidence>
<keyword evidence="7 14" id="KW-0597">Phosphoprotein</keyword>
<evidence type="ECO:0000256" key="1">
    <source>
        <dbReference type="ARBA" id="ARBA00000085"/>
    </source>
</evidence>
<dbReference type="SMART" id="SM01231">
    <property type="entry name" value="H-kinase_dim"/>
    <property type="match status" value="1"/>
</dbReference>
<comment type="subcellular location">
    <subcellularLocation>
        <location evidence="2">Cytoplasm</location>
    </subcellularLocation>
</comment>
<feature type="domain" description="CheW-like" evidence="17">
    <location>
        <begin position="586"/>
        <end position="718"/>
    </location>
</feature>
<dbReference type="EMBL" id="VUMT01000002">
    <property type="protein sequence ID" value="MSS62683.1"/>
    <property type="molecule type" value="Genomic_DNA"/>
</dbReference>
<dbReference type="GO" id="GO:0005524">
    <property type="term" value="F:ATP binding"/>
    <property type="evidence" value="ECO:0007669"/>
    <property type="project" value="UniProtKB-KW"/>
</dbReference>
<dbReference type="SUPFAM" id="SSF55052">
    <property type="entry name" value="CheY-binding domain of CheA"/>
    <property type="match status" value="1"/>
</dbReference>
<comment type="function">
    <text evidence="13">Involved in the transmission of sensory signals from the chemoreceptors to the flagellar motors. CheA is autophosphorylated; it can transfer its phosphate group to either CheB or CheY.</text>
</comment>
<feature type="modified residue" description="Phosphohistidine" evidence="14">
    <location>
        <position position="51"/>
    </location>
</feature>
<dbReference type="InterPro" id="IPR051315">
    <property type="entry name" value="Bact_Chemotaxis_CheA"/>
</dbReference>
<dbReference type="Gene3D" id="2.30.30.40">
    <property type="entry name" value="SH3 Domains"/>
    <property type="match status" value="1"/>
</dbReference>
<dbReference type="Gene3D" id="3.30.565.10">
    <property type="entry name" value="Histidine kinase-like ATPase, C-terminal domain"/>
    <property type="match status" value="1"/>
</dbReference>
<keyword evidence="10" id="KW-0418">Kinase</keyword>
<dbReference type="InterPro" id="IPR004105">
    <property type="entry name" value="CheA-like_dim"/>
</dbReference>
<dbReference type="Gene3D" id="3.30.70.1110">
    <property type="entry name" value="Histidine kinase CheA-like, P2 response regulator-binding domain"/>
    <property type="match status" value="1"/>
</dbReference>
<keyword evidence="11" id="KW-0067">ATP-binding</keyword>
<dbReference type="CDD" id="cd00088">
    <property type="entry name" value="HPT"/>
    <property type="match status" value="1"/>
</dbReference>
<evidence type="ECO:0000256" key="3">
    <source>
        <dbReference type="ARBA" id="ARBA00012438"/>
    </source>
</evidence>
<keyword evidence="5" id="KW-0963">Cytoplasm</keyword>
<keyword evidence="20" id="KW-1185">Reference proteome</keyword>
<keyword evidence="9" id="KW-0547">Nucleotide-binding</keyword>
<dbReference type="GO" id="GO:0005737">
    <property type="term" value="C:cytoplasm"/>
    <property type="evidence" value="ECO:0007669"/>
    <property type="project" value="UniProtKB-SubCell"/>
</dbReference>
<dbReference type="InterPro" id="IPR036061">
    <property type="entry name" value="CheW-like_dom_sf"/>
</dbReference>
<evidence type="ECO:0000256" key="9">
    <source>
        <dbReference type="ARBA" id="ARBA00022741"/>
    </source>
</evidence>
<dbReference type="Gene3D" id="1.10.287.560">
    <property type="entry name" value="Histidine kinase CheA-like, homodimeric domain"/>
    <property type="match status" value="1"/>
</dbReference>
<sequence>MGEEFITEGMLDMFLFESEQLLENIENLALEHKDDNEFDENAINEIFRAMHTIKGSSGVMMYNNITTVSHTLEDVFYYIRESHPDDVPHSELVSYILEVTDFINGELEKIREGGEPDGDPEQLITDIKVFLDQIKHNITEKGEELPPEKEYVPPKKFYIAPVASADSKFYKIFITYNKDTQMSNIRAYTAVYSLKEVAEDLQYTPEDIITNEASSEEILKYGFKMALQTKADASEIMELIDHSSGVDHIEITECTPEEFLAYCSGGEIFIDLDGEQEKESSPKQGQEEKEQEKKEQEKLIEKLNKQVSESKEQEQKKKEPKKHQESKKAEAQSFISVNVKKMDELMDLIGEIVIAEAVVLQNPDLQVPGLDLTNFQKAAAQLSKITTELQESIMAMRMMPLKNTFQKMNRIVYDVSKKLGKDIELEVIGEETEVDKNIIEHISDPLMHLIRNAVDHGIESNEERKNLGKTEKGKVILEAKNEGGKVWIIVSDNGKGLSRRAILEKARENNLLGNKSEKDLSDKEVFSFITLPGFSTKKEVTEYSGRGVGMDVVMKNIQQIGGSLEIDSKEGIGTTMTMKIPLTLAIIDGIIFSVGKTNFVVATNAVKEFICVKKEQLIVEPDGNEYIMIRGECYPVIRLNQYYHIKDSVDDVEEGVMILIEHEEHVICVFADRLIGEQGIVVKPMPTYIRKVKGISGCTQLGDGSISLILDAGGIMQE</sequence>
<comment type="caution">
    <text evidence="19">The sequence shown here is derived from an EMBL/GenBank/DDBJ whole genome shotgun (WGS) entry which is preliminary data.</text>
</comment>
<evidence type="ECO:0000256" key="5">
    <source>
        <dbReference type="ARBA" id="ARBA00022490"/>
    </source>
</evidence>
<evidence type="ECO:0000313" key="19">
    <source>
        <dbReference type="EMBL" id="MSS62683.1"/>
    </source>
</evidence>
<evidence type="ECO:0000256" key="8">
    <source>
        <dbReference type="ARBA" id="ARBA00022679"/>
    </source>
</evidence>
<dbReference type="EC" id="2.7.13.3" evidence="3"/>
<dbReference type="SUPFAM" id="SSF55874">
    <property type="entry name" value="ATPase domain of HSP90 chaperone/DNA topoisomerase II/histidine kinase"/>
    <property type="match status" value="1"/>
</dbReference>
<dbReference type="PANTHER" id="PTHR43395">
    <property type="entry name" value="SENSOR HISTIDINE KINASE CHEA"/>
    <property type="match status" value="1"/>
</dbReference>
<dbReference type="InterPro" id="IPR002545">
    <property type="entry name" value="CheW-lke_dom"/>
</dbReference>
<feature type="domain" description="Histidine kinase" evidence="16">
    <location>
        <begin position="381"/>
        <end position="584"/>
    </location>
</feature>
<dbReference type="InterPro" id="IPR037052">
    <property type="entry name" value="CheA-like_P2_sf"/>
</dbReference>
<dbReference type="SUPFAM" id="SSF47226">
    <property type="entry name" value="Histidine-containing phosphotransfer domain, HPT domain"/>
    <property type="match status" value="1"/>
</dbReference>
<dbReference type="PANTHER" id="PTHR43395:SF10">
    <property type="entry name" value="CHEMOTAXIS PROTEIN CHEA"/>
    <property type="match status" value="1"/>
</dbReference>
<protein>
    <recommendedName>
        <fullName evidence="4">Chemotaxis protein CheA</fullName>
        <ecNumber evidence="3">2.7.13.3</ecNumber>
    </recommendedName>
</protein>
<dbReference type="Pfam" id="PF01584">
    <property type="entry name" value="CheW"/>
    <property type="match status" value="1"/>
</dbReference>
<dbReference type="Gene3D" id="1.20.120.160">
    <property type="entry name" value="HPT domain"/>
    <property type="match status" value="1"/>
</dbReference>
<dbReference type="SMART" id="SM00387">
    <property type="entry name" value="HATPase_c"/>
    <property type="match status" value="1"/>
</dbReference>
<reference evidence="19 20" key="1">
    <citation type="submission" date="2019-08" db="EMBL/GenBank/DDBJ databases">
        <title>In-depth cultivation of the pig gut microbiome towards novel bacterial diversity and tailored functional studies.</title>
        <authorList>
            <person name="Wylensek D."/>
            <person name="Hitch T.C.A."/>
            <person name="Clavel T."/>
        </authorList>
    </citation>
    <scope>NUCLEOTIDE SEQUENCE [LARGE SCALE GENOMIC DNA]</scope>
    <source>
        <strain evidence="19 20">WCA-693-APC-MOT-I</strain>
    </source>
</reference>
<evidence type="ECO:0000256" key="11">
    <source>
        <dbReference type="ARBA" id="ARBA00022840"/>
    </source>
</evidence>
<accession>A0A6L5XXG7</accession>
<dbReference type="GO" id="GO:0000155">
    <property type="term" value="F:phosphorelay sensor kinase activity"/>
    <property type="evidence" value="ECO:0007669"/>
    <property type="project" value="InterPro"/>
</dbReference>
<dbReference type="SMART" id="SM00260">
    <property type="entry name" value="CheW"/>
    <property type="match status" value="1"/>
</dbReference>
<dbReference type="RefSeq" id="WP_154516554.1">
    <property type="nucleotide sequence ID" value="NZ_VUMT01000002.1"/>
</dbReference>
<dbReference type="AlphaFoldDB" id="A0A6L5XXG7"/>
<dbReference type="CDD" id="cd16916">
    <property type="entry name" value="HATPase_CheA-like"/>
    <property type="match status" value="1"/>
</dbReference>
<dbReference type="InterPro" id="IPR036097">
    <property type="entry name" value="HisK_dim/P_sf"/>
</dbReference>
<evidence type="ECO:0000256" key="14">
    <source>
        <dbReference type="PROSITE-ProRule" id="PRU00110"/>
    </source>
</evidence>
<dbReference type="Pfam" id="PF02895">
    <property type="entry name" value="H-kinase_dim"/>
    <property type="match status" value="1"/>
</dbReference>
<evidence type="ECO:0000313" key="20">
    <source>
        <dbReference type="Proteomes" id="UP000482209"/>
    </source>
</evidence>
<dbReference type="InterPro" id="IPR005467">
    <property type="entry name" value="His_kinase_dom"/>
</dbReference>
<dbReference type="InterPro" id="IPR008207">
    <property type="entry name" value="Sig_transdc_His_kin_Hpt_dom"/>
</dbReference>
<dbReference type="SUPFAM" id="SSF47384">
    <property type="entry name" value="Homodimeric domain of signal transducing histidine kinase"/>
    <property type="match status" value="1"/>
</dbReference>
<evidence type="ECO:0000256" key="15">
    <source>
        <dbReference type="SAM" id="MobiDB-lite"/>
    </source>
</evidence>
<dbReference type="PROSITE" id="PS50894">
    <property type="entry name" value="HPT"/>
    <property type="match status" value="1"/>
</dbReference>
<dbReference type="FunFam" id="3.30.565.10:FF:000016">
    <property type="entry name" value="Chemotaxis protein CheA, putative"/>
    <property type="match status" value="1"/>
</dbReference>
<dbReference type="Proteomes" id="UP000482209">
    <property type="component" value="Unassembled WGS sequence"/>
</dbReference>
<comment type="catalytic activity">
    <reaction evidence="1">
        <text>ATP + protein L-histidine = ADP + protein N-phospho-L-histidine.</text>
        <dbReference type="EC" id="2.7.13.3"/>
    </reaction>
</comment>
<evidence type="ECO:0000256" key="7">
    <source>
        <dbReference type="ARBA" id="ARBA00022553"/>
    </source>
</evidence>
<proteinExistence type="predicted"/>
<evidence type="ECO:0000256" key="10">
    <source>
        <dbReference type="ARBA" id="ARBA00022777"/>
    </source>
</evidence>
<evidence type="ECO:0000256" key="2">
    <source>
        <dbReference type="ARBA" id="ARBA00004496"/>
    </source>
</evidence>
<organism evidence="19 20">
    <name type="scientific">Velocimicrobium porci</name>
    <dbReference type="NCBI Taxonomy" id="2606634"/>
    <lineage>
        <taxon>Bacteria</taxon>
        <taxon>Bacillati</taxon>
        <taxon>Bacillota</taxon>
        <taxon>Clostridia</taxon>
        <taxon>Lachnospirales</taxon>
        <taxon>Lachnospiraceae</taxon>
        <taxon>Velocimicrobium</taxon>
    </lineage>
</organism>
<dbReference type="InterPro" id="IPR003594">
    <property type="entry name" value="HATPase_dom"/>
</dbReference>
<dbReference type="InterPro" id="IPR010808">
    <property type="entry name" value="CheA_P2-bd"/>
</dbReference>
<dbReference type="SUPFAM" id="SSF50341">
    <property type="entry name" value="CheW-like"/>
    <property type="match status" value="1"/>
</dbReference>
<dbReference type="Pfam" id="PF02518">
    <property type="entry name" value="HATPase_c"/>
    <property type="match status" value="1"/>
</dbReference>
<feature type="region of interest" description="Disordered" evidence="15">
    <location>
        <begin position="275"/>
        <end position="330"/>
    </location>
</feature>
<evidence type="ECO:0000259" key="18">
    <source>
        <dbReference type="PROSITE" id="PS50894"/>
    </source>
</evidence>
<keyword evidence="12" id="KW-0902">Two-component regulatory system</keyword>
<dbReference type="PROSITE" id="PS50109">
    <property type="entry name" value="HIS_KIN"/>
    <property type="match status" value="1"/>
</dbReference>
<evidence type="ECO:0000259" key="17">
    <source>
        <dbReference type="PROSITE" id="PS50851"/>
    </source>
</evidence>
<dbReference type="Pfam" id="PF07194">
    <property type="entry name" value="P2"/>
    <property type="match status" value="1"/>
</dbReference>
<dbReference type="PRINTS" id="PR00344">
    <property type="entry name" value="BCTRLSENSOR"/>
</dbReference>
<keyword evidence="6" id="KW-0145">Chemotaxis</keyword>
<dbReference type="PROSITE" id="PS50851">
    <property type="entry name" value="CHEW"/>
    <property type="match status" value="1"/>
</dbReference>
<dbReference type="InterPro" id="IPR035891">
    <property type="entry name" value="CheY-binding_CheA"/>
</dbReference>
<name>A0A6L5XXG7_9FIRM</name>
<dbReference type="InterPro" id="IPR036641">
    <property type="entry name" value="HPT_dom_sf"/>
</dbReference>
<dbReference type="SMART" id="SM00073">
    <property type="entry name" value="HPT"/>
    <property type="match status" value="1"/>
</dbReference>
<feature type="domain" description="HPt" evidence="18">
    <location>
        <begin position="3"/>
        <end position="110"/>
    </location>
</feature>
<dbReference type="GO" id="GO:0006935">
    <property type="term" value="P:chemotaxis"/>
    <property type="evidence" value="ECO:0007669"/>
    <property type="project" value="UniProtKB-KW"/>
</dbReference>
<gene>
    <name evidence="19" type="ORF">FYJ58_02090</name>
</gene>
<dbReference type="InterPro" id="IPR036890">
    <property type="entry name" value="HATPase_C_sf"/>
</dbReference>
<evidence type="ECO:0000256" key="4">
    <source>
        <dbReference type="ARBA" id="ARBA00021495"/>
    </source>
</evidence>
<evidence type="ECO:0000256" key="12">
    <source>
        <dbReference type="ARBA" id="ARBA00023012"/>
    </source>
</evidence>
<dbReference type="InterPro" id="IPR037006">
    <property type="entry name" value="CheA-like_homodim_sf"/>
</dbReference>
<dbReference type="InterPro" id="IPR004358">
    <property type="entry name" value="Sig_transdc_His_kin-like_C"/>
</dbReference>
<dbReference type="Pfam" id="PF01627">
    <property type="entry name" value="Hpt"/>
    <property type="match status" value="1"/>
</dbReference>